<dbReference type="AlphaFoldDB" id="A0A6J2JIE3"/>
<feature type="domain" description="BESS" evidence="3">
    <location>
        <begin position="189"/>
        <end position="228"/>
    </location>
</feature>
<dbReference type="InterPro" id="IPR006578">
    <property type="entry name" value="MADF-dom"/>
</dbReference>
<comment type="subcellular location">
    <subcellularLocation>
        <location evidence="1">Nucleus</location>
    </subcellularLocation>
</comment>
<dbReference type="PANTHER" id="PTHR12243:SF67">
    <property type="entry name" value="COREPRESSOR OF PANGOLIN, ISOFORM A-RELATED"/>
    <property type="match status" value="1"/>
</dbReference>
<sequence>MRITDVKSEKLIEAVKKRPALYNKSDTMYYCQKKNKIKLWIEVCQEVFSNWEQMSAHEKVELRHEILKRWKSLRTCFSRELSLQKKEKRSLEIDHEPIKRRKKYEYFGLMSFLLHPDAIGEFEITKETDEESSDPLDCMKTEIYDEGQTSKVEIVNESVNNQFQPFYERNENVDEKILEILKEMKKDECDEDRQFMLSLVPSFRKLNDKQKFEARIGMLKVLQEITFQEKETL</sequence>
<dbReference type="PROSITE" id="PS51031">
    <property type="entry name" value="BESS"/>
    <property type="match status" value="1"/>
</dbReference>
<evidence type="ECO:0000259" key="3">
    <source>
        <dbReference type="PROSITE" id="PS51031"/>
    </source>
</evidence>
<gene>
    <name evidence="5" type="primary">LOC114242391</name>
</gene>
<dbReference type="Proteomes" id="UP000504629">
    <property type="component" value="Unplaced"/>
</dbReference>
<accession>A0A6J2JIE3</accession>
<dbReference type="Pfam" id="PF02944">
    <property type="entry name" value="BESS"/>
    <property type="match status" value="1"/>
</dbReference>
<evidence type="ECO:0000256" key="1">
    <source>
        <dbReference type="PROSITE-ProRule" id="PRU00371"/>
    </source>
</evidence>
<proteinExistence type="predicted"/>
<dbReference type="InterPro" id="IPR039353">
    <property type="entry name" value="TF_Adf1"/>
</dbReference>
<dbReference type="PROSITE" id="PS51029">
    <property type="entry name" value="MADF"/>
    <property type="match status" value="1"/>
</dbReference>
<dbReference type="GO" id="GO:0003677">
    <property type="term" value="F:DNA binding"/>
    <property type="evidence" value="ECO:0007669"/>
    <property type="project" value="InterPro"/>
</dbReference>
<dbReference type="Pfam" id="PF10545">
    <property type="entry name" value="MADF_DNA_bdg"/>
    <property type="match status" value="1"/>
</dbReference>
<dbReference type="GO" id="GO:0005667">
    <property type="term" value="C:transcription regulator complex"/>
    <property type="evidence" value="ECO:0007669"/>
    <property type="project" value="TreeGrafter"/>
</dbReference>
<dbReference type="OrthoDB" id="8118596at2759"/>
<evidence type="ECO:0000313" key="4">
    <source>
        <dbReference type="Proteomes" id="UP000504629"/>
    </source>
</evidence>
<dbReference type="GO" id="GO:0005634">
    <property type="term" value="C:nucleus"/>
    <property type="evidence" value="ECO:0007669"/>
    <property type="project" value="UniProtKB-SubCell"/>
</dbReference>
<dbReference type="GeneID" id="114242391"/>
<dbReference type="GO" id="GO:0006357">
    <property type="term" value="P:regulation of transcription by RNA polymerase II"/>
    <property type="evidence" value="ECO:0007669"/>
    <property type="project" value="TreeGrafter"/>
</dbReference>
<organism evidence="4 5">
    <name type="scientific">Bombyx mandarina</name>
    <name type="common">Wild silk moth</name>
    <name type="synonym">Wild silkworm</name>
    <dbReference type="NCBI Taxonomy" id="7092"/>
    <lineage>
        <taxon>Eukaryota</taxon>
        <taxon>Metazoa</taxon>
        <taxon>Ecdysozoa</taxon>
        <taxon>Arthropoda</taxon>
        <taxon>Hexapoda</taxon>
        <taxon>Insecta</taxon>
        <taxon>Pterygota</taxon>
        <taxon>Neoptera</taxon>
        <taxon>Endopterygota</taxon>
        <taxon>Lepidoptera</taxon>
        <taxon>Glossata</taxon>
        <taxon>Ditrysia</taxon>
        <taxon>Bombycoidea</taxon>
        <taxon>Bombycidae</taxon>
        <taxon>Bombycinae</taxon>
        <taxon>Bombyx</taxon>
    </lineage>
</organism>
<dbReference type="InterPro" id="IPR004210">
    <property type="entry name" value="BESS_motif"/>
</dbReference>
<reference evidence="5" key="1">
    <citation type="submission" date="2025-08" db="UniProtKB">
        <authorList>
            <consortium name="RefSeq"/>
        </authorList>
    </citation>
    <scope>IDENTIFICATION</scope>
    <source>
        <tissue evidence="5">Silk gland</tissue>
    </source>
</reference>
<dbReference type="SMART" id="SM00595">
    <property type="entry name" value="MADF"/>
    <property type="match status" value="1"/>
</dbReference>
<evidence type="ECO:0000259" key="2">
    <source>
        <dbReference type="PROSITE" id="PS51029"/>
    </source>
</evidence>
<feature type="domain" description="MADF" evidence="2">
    <location>
        <begin position="10"/>
        <end position="118"/>
    </location>
</feature>
<keyword evidence="1" id="KW-0539">Nucleus</keyword>
<dbReference type="RefSeq" id="XP_028029331.1">
    <property type="nucleotide sequence ID" value="XM_028173530.1"/>
</dbReference>
<keyword evidence="4" id="KW-1185">Reference proteome</keyword>
<protein>
    <submittedName>
        <fullName evidence="5">Uncharacterized protein LOC114242391</fullName>
    </submittedName>
</protein>
<dbReference type="KEGG" id="bman:114242391"/>
<name>A0A6J2JIE3_BOMMA</name>
<dbReference type="PANTHER" id="PTHR12243">
    <property type="entry name" value="MADF DOMAIN TRANSCRIPTION FACTOR"/>
    <property type="match status" value="1"/>
</dbReference>
<evidence type="ECO:0000313" key="5">
    <source>
        <dbReference type="RefSeq" id="XP_028029331.1"/>
    </source>
</evidence>